<name>A0A915JH57_ROMCU</name>
<dbReference type="Proteomes" id="UP000887565">
    <property type="component" value="Unplaced"/>
</dbReference>
<keyword evidence="1" id="KW-1185">Reference proteome</keyword>
<evidence type="ECO:0000313" key="2">
    <source>
        <dbReference type="WBParaSite" id="nRc.2.0.1.t25449-RA"/>
    </source>
</evidence>
<dbReference type="AlphaFoldDB" id="A0A915JH57"/>
<reference evidence="2" key="1">
    <citation type="submission" date="2022-11" db="UniProtKB">
        <authorList>
            <consortium name="WormBaseParasite"/>
        </authorList>
    </citation>
    <scope>IDENTIFICATION</scope>
</reference>
<accession>A0A915JH57</accession>
<sequence length="132" mass="14844">MADGRRGIVRTENHEKLTILRNEQTSRDKGAFSPDFRSIPIQNVNLQISHQLLKVTCLDGAVAVFSVGELLNEVSKTEFSFELLVLLSVTSTTTANKFECVNYPLRMRSVITATNGNYDAYGEFINKCQQLR</sequence>
<dbReference type="WBParaSite" id="nRc.2.0.1.t25449-RA">
    <property type="protein sequence ID" value="nRc.2.0.1.t25449-RA"/>
    <property type="gene ID" value="nRc.2.0.1.g25449"/>
</dbReference>
<evidence type="ECO:0000313" key="1">
    <source>
        <dbReference type="Proteomes" id="UP000887565"/>
    </source>
</evidence>
<proteinExistence type="predicted"/>
<organism evidence="1 2">
    <name type="scientific">Romanomermis culicivorax</name>
    <name type="common">Nematode worm</name>
    <dbReference type="NCBI Taxonomy" id="13658"/>
    <lineage>
        <taxon>Eukaryota</taxon>
        <taxon>Metazoa</taxon>
        <taxon>Ecdysozoa</taxon>
        <taxon>Nematoda</taxon>
        <taxon>Enoplea</taxon>
        <taxon>Dorylaimia</taxon>
        <taxon>Mermithida</taxon>
        <taxon>Mermithoidea</taxon>
        <taxon>Mermithidae</taxon>
        <taxon>Romanomermis</taxon>
    </lineage>
</organism>
<protein>
    <submittedName>
        <fullName evidence="2">Uncharacterized protein</fullName>
    </submittedName>
</protein>